<evidence type="ECO:0000313" key="2">
    <source>
        <dbReference type="EMBL" id="KFI69501.1"/>
    </source>
</evidence>
<keyword evidence="1" id="KW-0472">Membrane</keyword>
<keyword evidence="1" id="KW-1133">Transmembrane helix</keyword>
<keyword evidence="1" id="KW-0812">Transmembrane</keyword>
<proteinExistence type="predicted"/>
<feature type="transmembrane region" description="Helical" evidence="1">
    <location>
        <begin position="125"/>
        <end position="150"/>
    </location>
</feature>
<feature type="transmembrane region" description="Helical" evidence="1">
    <location>
        <begin position="182"/>
        <end position="203"/>
    </location>
</feature>
<gene>
    <name evidence="2" type="ORF">BMAGN_1210</name>
</gene>
<dbReference type="RefSeq" id="WP_022859906.1">
    <property type="nucleotide sequence ID" value="NZ_JGZB01000001.1"/>
</dbReference>
<evidence type="ECO:0008006" key="4">
    <source>
        <dbReference type="Google" id="ProtNLM"/>
    </source>
</evidence>
<dbReference type="InterPro" id="IPR007404">
    <property type="entry name" value="YdjM-like"/>
</dbReference>
<organism evidence="2 3">
    <name type="scientific">Bifidobacterium magnum</name>
    <dbReference type="NCBI Taxonomy" id="1692"/>
    <lineage>
        <taxon>Bacteria</taxon>
        <taxon>Bacillati</taxon>
        <taxon>Actinomycetota</taxon>
        <taxon>Actinomycetes</taxon>
        <taxon>Bifidobacteriales</taxon>
        <taxon>Bifidobacteriaceae</taxon>
        <taxon>Bifidobacterium</taxon>
    </lineage>
</organism>
<dbReference type="Proteomes" id="UP000029052">
    <property type="component" value="Unassembled WGS sequence"/>
</dbReference>
<protein>
    <recommendedName>
        <fullName evidence="4">Membrane-bound metal-dependent hydrolase</fullName>
    </recommendedName>
</protein>
<name>A0A087BEQ1_9BIFI</name>
<evidence type="ECO:0000313" key="3">
    <source>
        <dbReference type="Proteomes" id="UP000029052"/>
    </source>
</evidence>
<reference evidence="2 3" key="1">
    <citation type="submission" date="2014-03" db="EMBL/GenBank/DDBJ databases">
        <title>Genomics of Bifidobacteria.</title>
        <authorList>
            <person name="Ventura M."/>
            <person name="Milani C."/>
            <person name="Lugli G.A."/>
        </authorList>
    </citation>
    <scope>NUCLEOTIDE SEQUENCE [LARGE SCALE GENOMIC DNA]</scope>
    <source>
        <strain evidence="2 3">LMG 11591</strain>
    </source>
</reference>
<dbReference type="eggNOG" id="COG1988">
    <property type="taxonomic scope" value="Bacteria"/>
</dbReference>
<dbReference type="EMBL" id="JGZB01000001">
    <property type="protein sequence ID" value="KFI69501.1"/>
    <property type="molecule type" value="Genomic_DNA"/>
</dbReference>
<evidence type="ECO:0000256" key="1">
    <source>
        <dbReference type="SAM" id="Phobius"/>
    </source>
</evidence>
<sequence length="210" mass="23353">MLGRHHVSSGIALGTMMVSVPTIAGISIVEHHPNSALGHTAFNWLHHWFTSMHNMSFLSWVGTLLVGGLVFVIGTLLPDIDSPTSSISRMAHTRHIRWPFPHRTITHSIWPLLACLIASPAIPWLLWLAAGMATHIFLDALSTGGVCWIWPITRYHRGPGGTHVNRHHMVRLYRVGTKKETALNNMIILLAVVLGVIALIMAITHRSWFI</sequence>
<accession>A0A087BEQ1</accession>
<feature type="transmembrane region" description="Helical" evidence="1">
    <location>
        <begin position="57"/>
        <end position="80"/>
    </location>
</feature>
<dbReference type="Pfam" id="PF04307">
    <property type="entry name" value="YdjM"/>
    <property type="match status" value="1"/>
</dbReference>
<feature type="transmembrane region" description="Helical" evidence="1">
    <location>
        <begin position="7"/>
        <end position="29"/>
    </location>
</feature>
<keyword evidence="3" id="KW-1185">Reference proteome</keyword>
<comment type="caution">
    <text evidence="2">The sequence shown here is derived from an EMBL/GenBank/DDBJ whole genome shotgun (WGS) entry which is preliminary data.</text>
</comment>
<dbReference type="AlphaFoldDB" id="A0A087BEQ1"/>